<evidence type="ECO:0000256" key="2">
    <source>
        <dbReference type="ARBA" id="ARBA00023012"/>
    </source>
</evidence>
<keyword evidence="3 4" id="KW-0238">DNA-binding</keyword>
<dbReference type="SMART" id="SM00862">
    <property type="entry name" value="Trans_reg_C"/>
    <property type="match status" value="1"/>
</dbReference>
<dbReference type="Pfam" id="PF00486">
    <property type="entry name" value="Trans_reg_C"/>
    <property type="match status" value="1"/>
</dbReference>
<evidence type="ECO:0000256" key="4">
    <source>
        <dbReference type="PROSITE-ProRule" id="PRU01091"/>
    </source>
</evidence>
<dbReference type="SUPFAM" id="SSF52540">
    <property type="entry name" value="P-loop containing nucleoside triphosphate hydrolases"/>
    <property type="match status" value="1"/>
</dbReference>
<dbReference type="InterPro" id="IPR001867">
    <property type="entry name" value="OmpR/PhoB-type_DNA-bd"/>
</dbReference>
<dbReference type="EMBL" id="JAVREM010000004">
    <property type="protein sequence ID" value="MDT0317988.1"/>
    <property type="molecule type" value="Genomic_DNA"/>
</dbReference>
<dbReference type="Gene3D" id="3.40.50.300">
    <property type="entry name" value="P-loop containing nucleotide triphosphate hydrolases"/>
    <property type="match status" value="1"/>
</dbReference>
<dbReference type="Gene3D" id="1.10.10.10">
    <property type="entry name" value="Winged helix-like DNA-binding domain superfamily/Winged helix DNA-binding domain"/>
    <property type="match status" value="1"/>
</dbReference>
<dbReference type="Pfam" id="PF03704">
    <property type="entry name" value="BTAD"/>
    <property type="match status" value="1"/>
</dbReference>
<dbReference type="InterPro" id="IPR027417">
    <property type="entry name" value="P-loop_NTPase"/>
</dbReference>
<evidence type="ECO:0000256" key="1">
    <source>
        <dbReference type="ARBA" id="ARBA00005820"/>
    </source>
</evidence>
<comment type="caution">
    <text evidence="6">The sequence shown here is derived from an EMBL/GenBank/DDBJ whole genome shotgun (WGS) entry which is preliminary data.</text>
</comment>
<dbReference type="SMART" id="SM01043">
    <property type="entry name" value="BTAD"/>
    <property type="match status" value="1"/>
</dbReference>
<dbReference type="Pfam" id="PF25872">
    <property type="entry name" value="HTH_77"/>
    <property type="match status" value="1"/>
</dbReference>
<protein>
    <submittedName>
        <fullName evidence="6">BTAD domain-containing putative transcriptional regulator</fullName>
    </submittedName>
</protein>
<dbReference type="PANTHER" id="PTHR47691">
    <property type="entry name" value="REGULATOR-RELATED"/>
    <property type="match status" value="1"/>
</dbReference>
<keyword evidence="7" id="KW-1185">Reference proteome</keyword>
<feature type="domain" description="OmpR/PhoB-type" evidence="5">
    <location>
        <begin position="32"/>
        <end position="136"/>
    </location>
</feature>
<dbReference type="InterPro" id="IPR036388">
    <property type="entry name" value="WH-like_DNA-bd_sf"/>
</dbReference>
<keyword evidence="2" id="KW-0902">Two-component regulatory system</keyword>
<organism evidence="6 7">
    <name type="scientific">Streptomyces millisiae</name>
    <dbReference type="NCBI Taxonomy" id="3075542"/>
    <lineage>
        <taxon>Bacteria</taxon>
        <taxon>Bacillati</taxon>
        <taxon>Actinomycetota</taxon>
        <taxon>Actinomycetes</taxon>
        <taxon>Kitasatosporales</taxon>
        <taxon>Streptomycetaceae</taxon>
        <taxon>Streptomyces</taxon>
    </lineage>
</organism>
<dbReference type="PROSITE" id="PS51755">
    <property type="entry name" value="OMPR_PHOB"/>
    <property type="match status" value="1"/>
</dbReference>
<dbReference type="InterPro" id="IPR011990">
    <property type="entry name" value="TPR-like_helical_dom_sf"/>
</dbReference>
<sequence>MHDERRTKASFDAPRVPGVFLNEYAVLRARAPGGRRYRVRMRFGVLGPLALWAPDGTPVRLPEPGARALLARLLVRPGQPVSGDRLVQSLWGAHPPRHPANALQGRVSRLRQALDRAEPGGRRLLTFGPAGYALDLSPPHDTDAGRFAELTAAARGAAGPRERAELLAEALGLWRGEPFAEYADEPFARAAADRLAEQRLAAREESAEARLELGEHLTLTAELADLVARHPLRERLRALQLRALHRAGRRGEALAGYAELRRALATELGLEPGPELVALQREILRGPAARPAPAGRPAVLPAPIAPLIGREDDVAGLSALLAGRDGRLVTLLGPGGVGKSRLALEVARDLQDSDAYPDGVHLVELAGTEPAGCGDEALCALTETLLAALGLSDAAGPGADAGVARLAAALRGRRPLLVLDNCEHLTADAAALAEGLLRAVPGLTVLATSREPLSVAGERLWRVEPLALPPAEAADWPAAVAASSAARLFLARAAGTPGLGAGRLDPEAARAVAVICRRLDGLPLALELAASRARTLGLHGLVARLDDRFAVLTGGPRGAPPRQRTLRAVLDWSWEPLGDAERAVLRRLSVVADGATAAAAAAVCGGDGVRPAAVLDVLGRLVDRSLVVLDDRREGPRYRLLESVRAYGAERLRAAGEEPAARDRYVRHHREFAELAAPALRGREQRRWLAALDAEAGNLRRAIDLATSGEALRLVNALAWYWVLRGRLGEARRALGRAAAGADPQDAAAALARAWAHGLALLQGEPADPAAPAIGATLRTLADAGAPEDLATARWFLAHAGLGTAAVADGERLAGLAAADFAALGDRWGEAAARGVLARHALARGELAAARRHAEWADAVFRDLGDGWGRSGTVFPLAALAEIAGDHARAAALHAEGLRAAEEAGLWTAAVHRLSGLGRIALLTGDLAAAEAHHARALAAAEAHHARALALATELGFRQGRAAAELGLALGARRAGELAAAEERLTGLLDWYRAADYGPALALVLAELGFVAELRGDHATARERHLAGLAEARRLGDPRAVALALEGLAGAHAAAGEPRGAAELLGTAAAARESVRAPLAPAERGDVDRVTAAARAALGAEAFDAAFDAAFRAAFVSGLEPGADVTPVPAG</sequence>
<dbReference type="InterPro" id="IPR005158">
    <property type="entry name" value="BTAD"/>
</dbReference>
<dbReference type="Proteomes" id="UP001183420">
    <property type="component" value="Unassembled WGS sequence"/>
</dbReference>
<dbReference type="InterPro" id="IPR058852">
    <property type="entry name" value="HTH_77"/>
</dbReference>
<proteinExistence type="inferred from homology"/>
<feature type="DNA-binding region" description="OmpR/PhoB-type" evidence="4">
    <location>
        <begin position="32"/>
        <end position="136"/>
    </location>
</feature>
<dbReference type="SUPFAM" id="SSF46894">
    <property type="entry name" value="C-terminal effector domain of the bipartite response regulators"/>
    <property type="match status" value="1"/>
</dbReference>
<evidence type="ECO:0000259" key="5">
    <source>
        <dbReference type="PROSITE" id="PS51755"/>
    </source>
</evidence>
<accession>A0ABU2LL48</accession>
<dbReference type="PRINTS" id="PR00364">
    <property type="entry name" value="DISEASERSIST"/>
</dbReference>
<dbReference type="PANTHER" id="PTHR47691:SF3">
    <property type="entry name" value="HTH-TYPE TRANSCRIPTIONAL REGULATOR RV0890C-RELATED"/>
    <property type="match status" value="1"/>
</dbReference>
<evidence type="ECO:0000313" key="7">
    <source>
        <dbReference type="Proteomes" id="UP001183420"/>
    </source>
</evidence>
<dbReference type="CDD" id="cd15831">
    <property type="entry name" value="BTAD"/>
    <property type="match status" value="1"/>
</dbReference>
<dbReference type="InterPro" id="IPR016032">
    <property type="entry name" value="Sig_transdc_resp-reg_C-effctor"/>
</dbReference>
<evidence type="ECO:0000256" key="3">
    <source>
        <dbReference type="ARBA" id="ARBA00023125"/>
    </source>
</evidence>
<evidence type="ECO:0000313" key="6">
    <source>
        <dbReference type="EMBL" id="MDT0317988.1"/>
    </source>
</evidence>
<dbReference type="SUPFAM" id="SSF48452">
    <property type="entry name" value="TPR-like"/>
    <property type="match status" value="2"/>
</dbReference>
<gene>
    <name evidence="6" type="ORF">RNC47_06490</name>
</gene>
<reference evidence="7" key="1">
    <citation type="submission" date="2023-07" db="EMBL/GenBank/DDBJ databases">
        <title>30 novel species of actinomycetes from the DSMZ collection.</title>
        <authorList>
            <person name="Nouioui I."/>
        </authorList>
    </citation>
    <scope>NUCLEOTIDE SEQUENCE [LARGE SCALE GENOMIC DNA]</scope>
    <source>
        <strain evidence="7">DSM 44918</strain>
    </source>
</reference>
<name>A0ABU2LL48_9ACTN</name>
<dbReference type="Gene3D" id="1.25.40.10">
    <property type="entry name" value="Tetratricopeptide repeat domain"/>
    <property type="match status" value="3"/>
</dbReference>
<comment type="similarity">
    <text evidence="1">Belongs to the AfsR/DnrI/RedD regulatory family.</text>
</comment>